<accession>A0ABW0NYZ2</accession>
<dbReference type="EMBL" id="JBHSLU010000007">
    <property type="protein sequence ID" value="MFC5504587.1"/>
    <property type="molecule type" value="Genomic_DNA"/>
</dbReference>
<organism evidence="2 3">
    <name type="scientific">Bosea massiliensis</name>
    <dbReference type="NCBI Taxonomy" id="151419"/>
    <lineage>
        <taxon>Bacteria</taxon>
        <taxon>Pseudomonadati</taxon>
        <taxon>Pseudomonadota</taxon>
        <taxon>Alphaproteobacteria</taxon>
        <taxon>Hyphomicrobiales</taxon>
        <taxon>Boseaceae</taxon>
        <taxon>Bosea</taxon>
    </lineage>
</organism>
<keyword evidence="1" id="KW-0732">Signal</keyword>
<gene>
    <name evidence="2" type="ORF">ACFPN9_04875</name>
</gene>
<feature type="signal peptide" evidence="1">
    <location>
        <begin position="1"/>
        <end position="26"/>
    </location>
</feature>
<feature type="chain" id="PRO_5045849940" description="Lipoprotein" evidence="1">
    <location>
        <begin position="27"/>
        <end position="265"/>
    </location>
</feature>
<dbReference type="RefSeq" id="WP_377815639.1">
    <property type="nucleotide sequence ID" value="NZ_JBHSLU010000007.1"/>
</dbReference>
<evidence type="ECO:0000256" key="1">
    <source>
        <dbReference type="SAM" id="SignalP"/>
    </source>
</evidence>
<proteinExistence type="predicted"/>
<dbReference type="Proteomes" id="UP001596060">
    <property type="component" value="Unassembled WGS sequence"/>
</dbReference>
<name>A0ABW0NYZ2_9HYPH</name>
<evidence type="ECO:0000313" key="2">
    <source>
        <dbReference type="EMBL" id="MFC5504587.1"/>
    </source>
</evidence>
<sequence length="265" mass="28935">MIRRSRPVNWLAARAGALTLLLAAGACTGDLGRPRQDIVSQLLAPQAGFWAATARGEAASHFRFTDDEEQLRDRAWRFVMPGHERSVFQAQTAALAHARILPAQLHLGYRAEYFQALTGGSFASQASRYARLAEDANADRILIGPFRANAMRVVAADRVRMRAAETSPDVAPSQLDPAFARVVENEGLILWVCERVGFRIESYRYALANLVVEMPSREAIRAERAIMALEAEAGPLCKMPLIGVFGGERGGAAGEGDKRPVTYKG</sequence>
<comment type="caution">
    <text evidence="2">The sequence shown here is derived from an EMBL/GenBank/DDBJ whole genome shotgun (WGS) entry which is preliminary data.</text>
</comment>
<reference evidence="3" key="1">
    <citation type="journal article" date="2019" name="Int. J. Syst. Evol. Microbiol.">
        <title>The Global Catalogue of Microorganisms (GCM) 10K type strain sequencing project: providing services to taxonomists for standard genome sequencing and annotation.</title>
        <authorList>
            <consortium name="The Broad Institute Genomics Platform"/>
            <consortium name="The Broad Institute Genome Sequencing Center for Infectious Disease"/>
            <person name="Wu L."/>
            <person name="Ma J."/>
        </authorList>
    </citation>
    <scope>NUCLEOTIDE SEQUENCE [LARGE SCALE GENOMIC DNA]</scope>
    <source>
        <strain evidence="3">CCUG 43117</strain>
    </source>
</reference>
<evidence type="ECO:0000313" key="3">
    <source>
        <dbReference type="Proteomes" id="UP001596060"/>
    </source>
</evidence>
<protein>
    <recommendedName>
        <fullName evidence="4">Lipoprotein</fullName>
    </recommendedName>
</protein>
<evidence type="ECO:0008006" key="4">
    <source>
        <dbReference type="Google" id="ProtNLM"/>
    </source>
</evidence>
<dbReference type="PROSITE" id="PS51257">
    <property type="entry name" value="PROKAR_LIPOPROTEIN"/>
    <property type="match status" value="1"/>
</dbReference>
<keyword evidence="3" id="KW-1185">Reference proteome</keyword>